<dbReference type="Proteomes" id="UP000001203">
    <property type="component" value="Chromosome circular"/>
</dbReference>
<dbReference type="HOGENOM" id="CLU_044146_2_0_3"/>
<dbReference type="NCBIfam" id="TIGR01484">
    <property type="entry name" value="HAD-SF-IIB"/>
    <property type="match status" value="2"/>
</dbReference>
<dbReference type="InterPro" id="IPR023214">
    <property type="entry name" value="HAD_sf"/>
</dbReference>
<accession>B1WQE0</accession>
<gene>
    <name evidence="1" type="ordered locus">cce_2301</name>
</gene>
<evidence type="ECO:0000313" key="2">
    <source>
        <dbReference type="Proteomes" id="UP000001203"/>
    </source>
</evidence>
<dbReference type="KEGG" id="cyt:cce_2301"/>
<dbReference type="Gene3D" id="3.90.1070.10">
    <property type="match status" value="1"/>
</dbReference>
<evidence type="ECO:0008006" key="3">
    <source>
        <dbReference type="Google" id="ProtNLM"/>
    </source>
</evidence>
<dbReference type="GO" id="GO:0000287">
    <property type="term" value="F:magnesium ion binding"/>
    <property type="evidence" value="ECO:0007669"/>
    <property type="project" value="TreeGrafter"/>
</dbReference>
<dbReference type="InterPro" id="IPR036412">
    <property type="entry name" value="HAD-like_sf"/>
</dbReference>
<dbReference type="InterPro" id="IPR006379">
    <property type="entry name" value="HAD-SF_hydro_IIB"/>
</dbReference>
<dbReference type="Pfam" id="PF08282">
    <property type="entry name" value="Hydrolase_3"/>
    <property type="match status" value="2"/>
</dbReference>
<reference evidence="1 2" key="1">
    <citation type="journal article" date="2008" name="Proc. Natl. Acad. Sci. U.S.A.">
        <title>The genome of Cyanothece 51142, a unicellular diazotrophic cyanobacterium important in the marine nitrogen cycle.</title>
        <authorList>
            <person name="Welsh E.A."/>
            <person name="Liberton M."/>
            <person name="Stoeckel J."/>
            <person name="Loh T."/>
            <person name="Elvitigala T."/>
            <person name="Wang C."/>
            <person name="Wollam A."/>
            <person name="Fulton R.S."/>
            <person name="Clifton S.W."/>
            <person name="Jacobs J.M."/>
            <person name="Aurora R."/>
            <person name="Ghosh B.K."/>
            <person name="Sherman L.A."/>
            <person name="Smith R.D."/>
            <person name="Wilson R.K."/>
            <person name="Pakrasi H.B."/>
        </authorList>
    </citation>
    <scope>NUCLEOTIDE SEQUENCE [LARGE SCALE GENOMIC DNA]</scope>
    <source>
        <strain evidence="2">ATCC 51142 / BH68</strain>
    </source>
</reference>
<dbReference type="EMBL" id="CP000806">
    <property type="protein sequence ID" value="ACB51651.1"/>
    <property type="molecule type" value="Genomic_DNA"/>
</dbReference>
<name>B1WQE0_CROS5</name>
<dbReference type="SUPFAM" id="SSF56784">
    <property type="entry name" value="HAD-like"/>
    <property type="match status" value="1"/>
</dbReference>
<dbReference type="STRING" id="43989.cce_2301"/>
<dbReference type="PANTHER" id="PTHR10000">
    <property type="entry name" value="PHOSPHOSERINE PHOSPHATASE"/>
    <property type="match status" value="1"/>
</dbReference>
<dbReference type="AlphaFoldDB" id="B1WQE0"/>
<dbReference type="PANTHER" id="PTHR10000:SF8">
    <property type="entry name" value="HAD SUPERFAMILY HYDROLASE-LIKE, TYPE 3"/>
    <property type="match status" value="1"/>
</dbReference>
<dbReference type="eggNOG" id="COG0561">
    <property type="taxonomic scope" value="Bacteria"/>
</dbReference>
<organism evidence="1 2">
    <name type="scientific">Crocosphaera subtropica (strain ATCC 51142 / BH68)</name>
    <name type="common">Cyanothece sp. (strain ATCC 51142)</name>
    <dbReference type="NCBI Taxonomy" id="43989"/>
    <lineage>
        <taxon>Bacteria</taxon>
        <taxon>Bacillati</taxon>
        <taxon>Cyanobacteriota</taxon>
        <taxon>Cyanophyceae</taxon>
        <taxon>Oscillatoriophycideae</taxon>
        <taxon>Chroococcales</taxon>
        <taxon>Aphanothecaceae</taxon>
        <taxon>Crocosphaera</taxon>
        <taxon>Crocosphaera subtropica</taxon>
    </lineage>
</organism>
<dbReference type="GO" id="GO:0005829">
    <property type="term" value="C:cytosol"/>
    <property type="evidence" value="ECO:0007669"/>
    <property type="project" value="TreeGrafter"/>
</dbReference>
<protein>
    <recommendedName>
        <fullName evidence="3">HAD-superfamily hydrolase, subfamily IIB</fullName>
    </recommendedName>
</protein>
<dbReference type="GO" id="GO:0016791">
    <property type="term" value="F:phosphatase activity"/>
    <property type="evidence" value="ECO:0007669"/>
    <property type="project" value="TreeGrafter"/>
</dbReference>
<sequence>MLKTVNYIYVRLLRHRQTIMKYRAIATDYDGTLATDGTVSEATRRALNRYRNAGGRLLLVTGRELSDLKNVFPDVALFDGVVAENGAVFWQPTSEEVQLLATPLPKEFVSSLIEQQVSPISQGQVLVATWQPHFDVVKQTIETMDLEAEIILNKQAVMILPSGVNKTTGLQVALAQLQLCAEEVAAIGDAENDRELLLYCGLGVAVENALPELKAIADRQTQAPRGEGVQELVEWCLTTF</sequence>
<keyword evidence="2" id="KW-1185">Reference proteome</keyword>
<evidence type="ECO:0000313" key="1">
    <source>
        <dbReference type="EMBL" id="ACB51651.1"/>
    </source>
</evidence>
<dbReference type="Gene3D" id="3.40.50.1000">
    <property type="entry name" value="HAD superfamily/HAD-like"/>
    <property type="match status" value="1"/>
</dbReference>
<proteinExistence type="predicted"/>